<gene>
    <name evidence="3" type="ORF">LCGC14_1880960</name>
</gene>
<sequence>MYSEHRTPNPGLIDTHAHLDSYSQVDEIIDNALSAGVEKMMLAAFSLSSSRFNLNMVGKYDNVFASVGIHPNNSDELSNKAKKELEILAGEPKVKAIGETGLDYYREHTTKEQQADSFKYHIELAKELDLPLIVHSRDALDDSFKILEGEEWPKRGCVFHAFSGTLEQAQRIFSTGGLISVTGVVTFKNAPELQELVKEAPLEMMMVETDSPYLSPVPFRGETNEPANVVKVAEKIAELKGVSFEEVARVTTETAERFFNI</sequence>
<accession>A0A0F9GQK2</accession>
<dbReference type="AlphaFoldDB" id="A0A0F9GQK2"/>
<protein>
    <submittedName>
        <fullName evidence="3">Uncharacterized protein</fullName>
    </submittedName>
</protein>
<dbReference type="InterPro" id="IPR001130">
    <property type="entry name" value="TatD-like"/>
</dbReference>
<dbReference type="FunFam" id="3.20.20.140:FF:000005">
    <property type="entry name" value="TatD family hydrolase"/>
    <property type="match status" value="1"/>
</dbReference>
<organism evidence="3">
    <name type="scientific">marine sediment metagenome</name>
    <dbReference type="NCBI Taxonomy" id="412755"/>
    <lineage>
        <taxon>unclassified sequences</taxon>
        <taxon>metagenomes</taxon>
        <taxon>ecological metagenomes</taxon>
    </lineage>
</organism>
<dbReference type="InterPro" id="IPR032466">
    <property type="entry name" value="Metal_Hydrolase"/>
</dbReference>
<dbReference type="GO" id="GO:0046872">
    <property type="term" value="F:metal ion binding"/>
    <property type="evidence" value="ECO:0007669"/>
    <property type="project" value="UniProtKB-KW"/>
</dbReference>
<keyword evidence="1" id="KW-0479">Metal-binding</keyword>
<proteinExistence type="predicted"/>
<dbReference type="InterPro" id="IPR015991">
    <property type="entry name" value="TatD/YcfH-like"/>
</dbReference>
<dbReference type="GO" id="GO:0016788">
    <property type="term" value="F:hydrolase activity, acting on ester bonds"/>
    <property type="evidence" value="ECO:0007669"/>
    <property type="project" value="InterPro"/>
</dbReference>
<comment type="caution">
    <text evidence="3">The sequence shown here is derived from an EMBL/GenBank/DDBJ whole genome shotgun (WGS) entry which is preliminary data.</text>
</comment>
<dbReference type="PROSITE" id="PS01090">
    <property type="entry name" value="TATD_2"/>
    <property type="match status" value="1"/>
</dbReference>
<evidence type="ECO:0000256" key="1">
    <source>
        <dbReference type="ARBA" id="ARBA00022723"/>
    </source>
</evidence>
<dbReference type="CDD" id="cd01310">
    <property type="entry name" value="TatD_DNAse"/>
    <property type="match status" value="1"/>
</dbReference>
<dbReference type="PANTHER" id="PTHR46124:SF2">
    <property type="entry name" value="D-AMINOACYL-TRNA DEACYLASE"/>
    <property type="match status" value="1"/>
</dbReference>
<evidence type="ECO:0000313" key="3">
    <source>
        <dbReference type="EMBL" id="KKL92811.1"/>
    </source>
</evidence>
<dbReference type="EMBL" id="LAZR01019367">
    <property type="protein sequence ID" value="KKL92811.1"/>
    <property type="molecule type" value="Genomic_DNA"/>
</dbReference>
<dbReference type="SUPFAM" id="SSF51556">
    <property type="entry name" value="Metallo-dependent hydrolases"/>
    <property type="match status" value="1"/>
</dbReference>
<dbReference type="Gene3D" id="3.20.20.140">
    <property type="entry name" value="Metal-dependent hydrolases"/>
    <property type="match status" value="1"/>
</dbReference>
<dbReference type="PIRSF" id="PIRSF005902">
    <property type="entry name" value="DNase_TatD"/>
    <property type="match status" value="1"/>
</dbReference>
<evidence type="ECO:0000256" key="2">
    <source>
        <dbReference type="ARBA" id="ARBA00022801"/>
    </source>
</evidence>
<dbReference type="GO" id="GO:0004536">
    <property type="term" value="F:DNA nuclease activity"/>
    <property type="evidence" value="ECO:0007669"/>
    <property type="project" value="InterPro"/>
</dbReference>
<dbReference type="PANTHER" id="PTHR46124">
    <property type="entry name" value="D-AMINOACYL-TRNA DEACYLASE"/>
    <property type="match status" value="1"/>
</dbReference>
<name>A0A0F9GQK2_9ZZZZ</name>
<dbReference type="InterPro" id="IPR018228">
    <property type="entry name" value="DNase_TatD-rel_CS"/>
</dbReference>
<keyword evidence="2" id="KW-0378">Hydrolase</keyword>
<reference evidence="3" key="1">
    <citation type="journal article" date="2015" name="Nature">
        <title>Complex archaea that bridge the gap between prokaryotes and eukaryotes.</title>
        <authorList>
            <person name="Spang A."/>
            <person name="Saw J.H."/>
            <person name="Jorgensen S.L."/>
            <person name="Zaremba-Niedzwiedzka K."/>
            <person name="Martijn J."/>
            <person name="Lind A.E."/>
            <person name="van Eijk R."/>
            <person name="Schleper C."/>
            <person name="Guy L."/>
            <person name="Ettema T.J."/>
        </authorList>
    </citation>
    <scope>NUCLEOTIDE SEQUENCE</scope>
</reference>
<dbReference type="Pfam" id="PF01026">
    <property type="entry name" value="TatD_DNase"/>
    <property type="match status" value="1"/>
</dbReference>
<dbReference type="PROSITE" id="PS01137">
    <property type="entry name" value="TATD_1"/>
    <property type="match status" value="1"/>
</dbReference>
<dbReference type="NCBIfam" id="TIGR00010">
    <property type="entry name" value="YchF/TatD family DNA exonuclease"/>
    <property type="match status" value="1"/>
</dbReference>